<feature type="domain" description="SH3b" evidence="3">
    <location>
        <begin position="294"/>
        <end position="365"/>
    </location>
</feature>
<dbReference type="PROSITE" id="PS51781">
    <property type="entry name" value="SH3B"/>
    <property type="match status" value="4"/>
</dbReference>
<reference evidence="4 5" key="1">
    <citation type="submission" date="2021-10" db="EMBL/GenBank/DDBJ databases">
        <title>Anaerobic single-cell dispensing facilitates the cultivation of human gut bacteria.</title>
        <authorList>
            <person name="Afrizal A."/>
        </authorList>
    </citation>
    <scope>NUCLEOTIDE SEQUENCE [LARGE SCALE GENOMIC DNA]</scope>
    <source>
        <strain evidence="4 5">CLA-AA-H276</strain>
    </source>
</reference>
<organism evidence="4 5">
    <name type="scientific">Hominiventricola filiformis</name>
    <dbReference type="NCBI Taxonomy" id="2885352"/>
    <lineage>
        <taxon>Bacteria</taxon>
        <taxon>Bacillati</taxon>
        <taxon>Bacillota</taxon>
        <taxon>Clostridia</taxon>
        <taxon>Lachnospirales</taxon>
        <taxon>Lachnospiraceae</taxon>
        <taxon>Hominiventricola</taxon>
    </lineage>
</organism>
<keyword evidence="2" id="KW-0732">Signal</keyword>
<evidence type="ECO:0000259" key="3">
    <source>
        <dbReference type="PROSITE" id="PS51781"/>
    </source>
</evidence>
<feature type="signal peptide" evidence="2">
    <location>
        <begin position="1"/>
        <end position="28"/>
    </location>
</feature>
<gene>
    <name evidence="4" type="ORF">LKD36_14325</name>
</gene>
<proteinExistence type="predicted"/>
<dbReference type="RefSeq" id="WP_118771392.1">
    <property type="nucleotide sequence ID" value="NZ_JAJEPS010000018.1"/>
</dbReference>
<feature type="compositionally biased region" description="Low complexity" evidence="1">
    <location>
        <begin position="359"/>
        <end position="377"/>
    </location>
</feature>
<name>A0AAE3A7J6_9FIRM</name>
<evidence type="ECO:0000313" key="4">
    <source>
        <dbReference type="EMBL" id="MCC2127337.1"/>
    </source>
</evidence>
<dbReference type="InterPro" id="IPR003646">
    <property type="entry name" value="SH3-like_bac-type"/>
</dbReference>
<dbReference type="EMBL" id="JAJEPS010000018">
    <property type="protein sequence ID" value="MCC2127337.1"/>
    <property type="molecule type" value="Genomic_DNA"/>
</dbReference>
<feature type="domain" description="SH3b" evidence="3">
    <location>
        <begin position="385"/>
        <end position="453"/>
    </location>
</feature>
<sequence>MGKKIMRGFAVLGLCCMLLILPVFQSAAAGTGTVKNRALNVREKASTSSSIVCKLSKGDKVTIQSDTKGTDGMKWYEISCTSKGVSKKGYVRADLVTASGDTASSSSSSSTSNLADADKLYVKGSSVRVRDRASLNGEVVAGLTKGSEVSPKKSKTGDDGKEWIKVSCIFKGEKVQGYIRSDLLTKEQPAGTVTDNTANNSASSASYKDGDTLYVTASAVRVRRQPSTSETVVANLLQGDKGTYIKEKKGDDGKNWIKISFTINETKYQGYVSAQYLTKDSSAAGNSNTNTSDDEYRYISVSAVRVRNTASDSANIVGNLLQGDKVKYKKEKKGDDGKQWTKISFEMNGERVHGYVHSDTLSKSKTSSDQTSTSQTSNNNAQNSGKTMKVRPGVANVRTAATTTSGIAAKLPSGTQVSVVSENTGADGKKWSKISFTYNGNSATGYIRSDLLN</sequence>
<dbReference type="PANTHER" id="PTHR34408:SF1">
    <property type="entry name" value="GLYCOSYL HYDROLASE FAMILY 19 DOMAIN-CONTAINING PROTEIN HI_1415"/>
    <property type="match status" value="1"/>
</dbReference>
<protein>
    <submittedName>
        <fullName evidence="4">SH3 domain-containing protein</fullName>
    </submittedName>
</protein>
<feature type="region of interest" description="Disordered" evidence="1">
    <location>
        <begin position="359"/>
        <end position="391"/>
    </location>
</feature>
<evidence type="ECO:0000256" key="2">
    <source>
        <dbReference type="SAM" id="SignalP"/>
    </source>
</evidence>
<feature type="domain" description="SH3b" evidence="3">
    <location>
        <begin position="29"/>
        <end position="99"/>
    </location>
</feature>
<dbReference type="Pfam" id="PF08239">
    <property type="entry name" value="SH3_3"/>
    <property type="match status" value="4"/>
</dbReference>
<keyword evidence="5" id="KW-1185">Reference proteome</keyword>
<dbReference type="InterPro" id="IPR052354">
    <property type="entry name" value="Cell_Wall_Dynamics_Protein"/>
</dbReference>
<dbReference type="PANTHER" id="PTHR34408">
    <property type="entry name" value="FAMILY PROTEIN, PUTATIVE-RELATED"/>
    <property type="match status" value="1"/>
</dbReference>
<dbReference type="Proteomes" id="UP001198220">
    <property type="component" value="Unassembled WGS sequence"/>
</dbReference>
<feature type="chain" id="PRO_5042289272" evidence="2">
    <location>
        <begin position="29"/>
        <end position="453"/>
    </location>
</feature>
<accession>A0AAE3A7J6</accession>
<comment type="caution">
    <text evidence="4">The sequence shown here is derived from an EMBL/GenBank/DDBJ whole genome shotgun (WGS) entry which is preliminary data.</text>
</comment>
<feature type="domain" description="SH3b" evidence="3">
    <location>
        <begin position="210"/>
        <end position="281"/>
    </location>
</feature>
<evidence type="ECO:0000313" key="5">
    <source>
        <dbReference type="Proteomes" id="UP001198220"/>
    </source>
</evidence>
<evidence type="ECO:0000256" key="1">
    <source>
        <dbReference type="SAM" id="MobiDB-lite"/>
    </source>
</evidence>
<dbReference type="AlphaFoldDB" id="A0AAE3A7J6"/>
<dbReference type="Gene3D" id="2.30.30.40">
    <property type="entry name" value="SH3 Domains"/>
    <property type="match status" value="5"/>
</dbReference>
<dbReference type="SMART" id="SM00287">
    <property type="entry name" value="SH3b"/>
    <property type="match status" value="5"/>
</dbReference>